<dbReference type="InterPro" id="IPR019734">
    <property type="entry name" value="TPR_rpt"/>
</dbReference>
<name>A0A397P9Z0_9SPHN</name>
<dbReference type="Pfam" id="PF13429">
    <property type="entry name" value="TPR_15"/>
    <property type="match status" value="1"/>
</dbReference>
<dbReference type="RefSeq" id="WP_119034371.1">
    <property type="nucleotide sequence ID" value="NZ_QXDC01000002.1"/>
</dbReference>
<proteinExistence type="predicted"/>
<sequence>MPAAASTRPADLADYIKARAADAEGDARRAALGYAAALDAAPANELVAIRAYRAAMEAGDAALADRALSVLERSGVAPQDSALWRLAGAVAAKDDKAATRAIDDLRRGPLAFTMPILRAWQAVGRKRDPFAALDTAADNPLFKRYGAENRALLRIARGDIDGGLAGIRAVSGLDQSGIDTRINAARLLAGSGHTAQAHALLAGNDPEVAAVAAGLGKGAKPSFGFGVSQLFTRLAGDLAIGDPTPLSIVLMRAALRADPGNDRARLLLAASLSDLGETELALETLDAVDVSGSFGPAAADARVTVLANAGQDARALAAAAALAEAPDAGVAAAQRYGDQLVNAARYTDAARMYDTAITRAGGRATWLLWLQKGGALEQAGDWKNARPALEKALKLAPNEPIVLNYLGYSSLEHGGDPAKALALVERASALEPDDPAITDSLAWAYFRLGDLAKALPLLQEAARKSPADVEINEHLGDAYWKAGREYEARYAWRAAAIYAEGDDAKRLAGKIEGGMGAQESAAR</sequence>
<dbReference type="InterPro" id="IPR051012">
    <property type="entry name" value="CellSynth/LPSAsmb/PSIAsmb"/>
</dbReference>
<dbReference type="PANTHER" id="PTHR45586:SF1">
    <property type="entry name" value="LIPOPOLYSACCHARIDE ASSEMBLY PROTEIN B"/>
    <property type="match status" value="1"/>
</dbReference>
<evidence type="ECO:0000256" key="1">
    <source>
        <dbReference type="ARBA" id="ARBA00022737"/>
    </source>
</evidence>
<protein>
    <submittedName>
        <fullName evidence="4">Tetratricopeptide repeat protein</fullName>
    </submittedName>
</protein>
<reference evidence="4 5" key="1">
    <citation type="submission" date="2018-08" db="EMBL/GenBank/DDBJ databases">
        <title>Genomic Encyclopedia of Type Strains, Phase IV (KMG-IV): sequencing the most valuable type-strain genomes for metagenomic binning, comparative biology and taxonomic classification.</title>
        <authorList>
            <person name="Goeker M."/>
        </authorList>
    </citation>
    <scope>NUCLEOTIDE SEQUENCE [LARGE SCALE GENOMIC DNA]</scope>
    <source>
        <strain evidence="4 5">DSM 25527</strain>
    </source>
</reference>
<keyword evidence="1" id="KW-0677">Repeat</keyword>
<accession>A0A397P9Z0</accession>
<keyword evidence="2 3" id="KW-0802">TPR repeat</keyword>
<evidence type="ECO:0000313" key="4">
    <source>
        <dbReference type="EMBL" id="RIA45892.1"/>
    </source>
</evidence>
<dbReference type="Gene3D" id="1.25.40.10">
    <property type="entry name" value="Tetratricopeptide repeat domain"/>
    <property type="match status" value="3"/>
</dbReference>
<comment type="caution">
    <text evidence="4">The sequence shown here is derived from an EMBL/GenBank/DDBJ whole genome shotgun (WGS) entry which is preliminary data.</text>
</comment>
<dbReference type="AlphaFoldDB" id="A0A397P9Z0"/>
<feature type="repeat" description="TPR" evidence="3">
    <location>
        <begin position="366"/>
        <end position="399"/>
    </location>
</feature>
<evidence type="ECO:0000256" key="3">
    <source>
        <dbReference type="PROSITE-ProRule" id="PRU00339"/>
    </source>
</evidence>
<dbReference type="Proteomes" id="UP000266568">
    <property type="component" value="Unassembled WGS sequence"/>
</dbReference>
<evidence type="ECO:0000313" key="5">
    <source>
        <dbReference type="Proteomes" id="UP000266568"/>
    </source>
</evidence>
<dbReference type="EMBL" id="QXDC01000002">
    <property type="protein sequence ID" value="RIA45892.1"/>
    <property type="molecule type" value="Genomic_DNA"/>
</dbReference>
<dbReference type="PANTHER" id="PTHR45586">
    <property type="entry name" value="TPR REPEAT-CONTAINING PROTEIN PA4667"/>
    <property type="match status" value="1"/>
</dbReference>
<dbReference type="PROSITE" id="PS50005">
    <property type="entry name" value="TPR"/>
    <property type="match status" value="1"/>
</dbReference>
<dbReference type="OrthoDB" id="9766710at2"/>
<dbReference type="InterPro" id="IPR011990">
    <property type="entry name" value="TPR-like_helical_dom_sf"/>
</dbReference>
<dbReference type="SMART" id="SM00028">
    <property type="entry name" value="TPR"/>
    <property type="match status" value="4"/>
</dbReference>
<dbReference type="SUPFAM" id="SSF48452">
    <property type="entry name" value="TPR-like"/>
    <property type="match status" value="1"/>
</dbReference>
<organism evidence="4 5">
    <name type="scientific">Hephaestia caeni</name>
    <dbReference type="NCBI Taxonomy" id="645617"/>
    <lineage>
        <taxon>Bacteria</taxon>
        <taxon>Pseudomonadati</taxon>
        <taxon>Pseudomonadota</taxon>
        <taxon>Alphaproteobacteria</taxon>
        <taxon>Sphingomonadales</taxon>
        <taxon>Sphingomonadaceae</taxon>
        <taxon>Hephaestia</taxon>
    </lineage>
</organism>
<gene>
    <name evidence="4" type="ORF">DFR49_0420</name>
</gene>
<evidence type="ECO:0000256" key="2">
    <source>
        <dbReference type="ARBA" id="ARBA00022803"/>
    </source>
</evidence>
<keyword evidence="5" id="KW-1185">Reference proteome</keyword>